<proteinExistence type="inferred from homology"/>
<dbReference type="InterPro" id="IPR037227">
    <property type="entry name" value="EndoU-like"/>
</dbReference>
<evidence type="ECO:0000256" key="1">
    <source>
        <dbReference type="ARBA" id="ARBA00001936"/>
    </source>
</evidence>
<keyword evidence="7 11" id="KW-0378">Hydrolase</keyword>
<organism evidence="15">
    <name type="scientific">Hydatigena taeniaeformis</name>
    <name type="common">Feline tapeworm</name>
    <name type="synonym">Taenia taeniaeformis</name>
    <dbReference type="NCBI Taxonomy" id="6205"/>
    <lineage>
        <taxon>Eukaryota</taxon>
        <taxon>Metazoa</taxon>
        <taxon>Spiralia</taxon>
        <taxon>Lophotrochozoa</taxon>
        <taxon>Platyhelminthes</taxon>
        <taxon>Cestoda</taxon>
        <taxon>Eucestoda</taxon>
        <taxon>Cyclophyllidea</taxon>
        <taxon>Taeniidae</taxon>
        <taxon>Hydatigera</taxon>
    </lineage>
</organism>
<keyword evidence="8 11" id="KW-0694">RNA-binding</keyword>
<keyword evidence="6 11" id="KW-0255">Endonuclease</keyword>
<dbReference type="OrthoDB" id="430326at2759"/>
<comment type="subunit">
    <text evidence="3 11">Monomer.</text>
</comment>
<evidence type="ECO:0000256" key="4">
    <source>
        <dbReference type="ARBA" id="ARBA00022722"/>
    </source>
</evidence>
<keyword evidence="10" id="KW-0456">Lyase</keyword>
<dbReference type="PANTHER" id="PTHR12439:SF11">
    <property type="entry name" value="URIDYLATE-SPECIFIC ENDORIBONUCLEASE"/>
    <property type="match status" value="1"/>
</dbReference>
<dbReference type="AlphaFoldDB" id="A0A0R3X6V3"/>
<dbReference type="InterPro" id="IPR018998">
    <property type="entry name" value="EndoU_C"/>
</dbReference>
<dbReference type="WBParaSite" id="TTAC_0000925601-mRNA-1">
    <property type="protein sequence ID" value="TTAC_0000925601-mRNA-1"/>
    <property type="gene ID" value="TTAC_0000925601"/>
</dbReference>
<dbReference type="EC" id="4.6.1.-" evidence="11"/>
<sequence length="213" mass="25034">MVIKEWERSPTTAIKNLIMRLPNEHLFYCILNLLTLTLSTGCMSNFKLHQAIANAWFRTSVRGIMEQPHFAVNTAFQHVFIGEKSNTNVLGLHHGGRAFLLYDSGRLHLLDVNRRHHKYNILDFSFEWDGLLKKRSTIFFGLPVEFEMLLYFISCIYSKHGEFRLLLDKEEIKIKNFMGTNCDRFINATKVKTAPHLICLAKNRFRQYHQDER</sequence>
<dbReference type="SUPFAM" id="SSF142877">
    <property type="entry name" value="EndoU-like"/>
    <property type="match status" value="1"/>
</dbReference>
<dbReference type="GO" id="GO:0016787">
    <property type="term" value="F:hydrolase activity"/>
    <property type="evidence" value="ECO:0007669"/>
    <property type="project" value="UniProtKB-KW"/>
</dbReference>
<dbReference type="GO" id="GO:0004521">
    <property type="term" value="F:RNA endonuclease activity"/>
    <property type="evidence" value="ECO:0007669"/>
    <property type="project" value="UniProtKB-UniRule"/>
</dbReference>
<evidence type="ECO:0000313" key="13">
    <source>
        <dbReference type="EMBL" id="VDM33997.1"/>
    </source>
</evidence>
<keyword evidence="9 11" id="KW-0464">Manganese</keyword>
<dbReference type="Pfam" id="PF09412">
    <property type="entry name" value="XendoU"/>
    <property type="match status" value="1"/>
</dbReference>
<gene>
    <name evidence="13" type="ORF">TTAC_LOCUS9241</name>
</gene>
<dbReference type="Proteomes" id="UP000274429">
    <property type="component" value="Unassembled WGS sequence"/>
</dbReference>
<comment type="catalytic activity">
    <reaction evidence="11">
        <text>ribonucleotidyl-uridine-RNA = a 5'-end dephospho-uridine-RNA + a 3'-end 2',3'-cyclophospho-ribonucleotide-RNA</text>
        <dbReference type="Rhea" id="RHEA:67792"/>
        <dbReference type="Rhea" id="RHEA-COMP:10464"/>
        <dbReference type="Rhea" id="RHEA-COMP:17354"/>
        <dbReference type="Rhea" id="RHEA-COMP:17356"/>
        <dbReference type="ChEBI" id="CHEBI:83064"/>
        <dbReference type="ChEBI" id="CHEBI:173117"/>
        <dbReference type="ChEBI" id="CHEBI:173224"/>
    </reaction>
</comment>
<dbReference type="EMBL" id="UYWX01020729">
    <property type="protein sequence ID" value="VDM33997.1"/>
    <property type="molecule type" value="Genomic_DNA"/>
</dbReference>
<dbReference type="InterPro" id="IPR039787">
    <property type="entry name" value="ENDOU"/>
</dbReference>
<evidence type="ECO:0000256" key="3">
    <source>
        <dbReference type="ARBA" id="ARBA00011245"/>
    </source>
</evidence>
<evidence type="ECO:0000256" key="6">
    <source>
        <dbReference type="ARBA" id="ARBA00022759"/>
    </source>
</evidence>
<reference evidence="13 14" key="2">
    <citation type="submission" date="2018-11" db="EMBL/GenBank/DDBJ databases">
        <authorList>
            <consortium name="Pathogen Informatics"/>
        </authorList>
    </citation>
    <scope>NUCLEOTIDE SEQUENCE [LARGE SCALE GENOMIC DNA]</scope>
</reference>
<reference evidence="15" key="1">
    <citation type="submission" date="2017-02" db="UniProtKB">
        <authorList>
            <consortium name="WormBaseParasite"/>
        </authorList>
    </citation>
    <scope>IDENTIFICATION</scope>
</reference>
<dbReference type="GO" id="GO:0046872">
    <property type="term" value="F:metal ion binding"/>
    <property type="evidence" value="ECO:0007669"/>
    <property type="project" value="UniProtKB-UniRule"/>
</dbReference>
<evidence type="ECO:0000256" key="10">
    <source>
        <dbReference type="ARBA" id="ARBA00023239"/>
    </source>
</evidence>
<evidence type="ECO:0000313" key="14">
    <source>
        <dbReference type="Proteomes" id="UP000274429"/>
    </source>
</evidence>
<feature type="domain" description="EndoU" evidence="12">
    <location>
        <begin position="1"/>
        <end position="195"/>
    </location>
</feature>
<evidence type="ECO:0000256" key="8">
    <source>
        <dbReference type="ARBA" id="ARBA00022884"/>
    </source>
</evidence>
<dbReference type="PROSITE" id="PS51959">
    <property type="entry name" value="ENDOU"/>
    <property type="match status" value="1"/>
</dbReference>
<accession>A0A0R3X6V3</accession>
<keyword evidence="14" id="KW-1185">Reference proteome</keyword>
<evidence type="ECO:0000256" key="2">
    <source>
        <dbReference type="ARBA" id="ARBA00010168"/>
    </source>
</evidence>
<name>A0A0R3X6V3_HYDTA</name>
<dbReference type="PANTHER" id="PTHR12439">
    <property type="entry name" value="PLACENTAL PROTEIN 11-RELATED"/>
    <property type="match status" value="1"/>
</dbReference>
<keyword evidence="5 11" id="KW-0479">Metal-binding</keyword>
<evidence type="ECO:0000259" key="12">
    <source>
        <dbReference type="PROSITE" id="PS51959"/>
    </source>
</evidence>
<evidence type="ECO:0000313" key="15">
    <source>
        <dbReference type="WBParaSite" id="TTAC_0000925601-mRNA-1"/>
    </source>
</evidence>
<evidence type="ECO:0000256" key="7">
    <source>
        <dbReference type="ARBA" id="ARBA00022801"/>
    </source>
</evidence>
<comment type="similarity">
    <text evidence="2 11">Belongs to the ENDOU family.</text>
</comment>
<keyword evidence="4 11" id="KW-0540">Nuclease</keyword>
<evidence type="ECO:0000256" key="11">
    <source>
        <dbReference type="RuleBase" id="RU367085"/>
    </source>
</evidence>
<protein>
    <recommendedName>
        <fullName evidence="11">Uridylate-specific endoribonuclease</fullName>
        <ecNumber evidence="11">4.6.1.-</ecNumber>
    </recommendedName>
</protein>
<evidence type="ECO:0000256" key="9">
    <source>
        <dbReference type="ARBA" id="ARBA00023211"/>
    </source>
</evidence>
<comment type="cofactor">
    <cofactor evidence="1 11">
        <name>Mn(2+)</name>
        <dbReference type="ChEBI" id="CHEBI:29035"/>
    </cofactor>
</comment>
<dbReference type="GO" id="GO:0003723">
    <property type="term" value="F:RNA binding"/>
    <property type="evidence" value="ECO:0007669"/>
    <property type="project" value="UniProtKB-UniRule"/>
</dbReference>
<dbReference type="GO" id="GO:0016829">
    <property type="term" value="F:lyase activity"/>
    <property type="evidence" value="ECO:0007669"/>
    <property type="project" value="UniProtKB-KW"/>
</dbReference>
<evidence type="ECO:0000256" key="5">
    <source>
        <dbReference type="ARBA" id="ARBA00022723"/>
    </source>
</evidence>